<dbReference type="RefSeq" id="WP_210206553.1">
    <property type="nucleotide sequence ID" value="NZ_JAHBRY010000001.1"/>
</dbReference>
<keyword evidence="2" id="KW-0560">Oxidoreductase</keyword>
<reference evidence="2 3" key="1">
    <citation type="submission" date="2018-05" db="EMBL/GenBank/DDBJ databases">
        <title>Genomic Encyclopedia of Type Strains, Phase IV (KMG-IV): sequencing the most valuable type-strain genomes for metagenomic binning, comparative biology and taxonomic classification.</title>
        <authorList>
            <person name="Goeker M."/>
        </authorList>
    </citation>
    <scope>NUCLEOTIDE SEQUENCE [LARGE SCALE GENOMIC DNA]</scope>
    <source>
        <strain evidence="2 3">DSM 6462</strain>
    </source>
</reference>
<dbReference type="EMBL" id="QJJK01000013">
    <property type="protein sequence ID" value="PXW53671.1"/>
    <property type="molecule type" value="Genomic_DNA"/>
</dbReference>
<evidence type="ECO:0000313" key="3">
    <source>
        <dbReference type="Proteomes" id="UP000248021"/>
    </source>
</evidence>
<accession>A0A2V3TWW8</accession>
<dbReference type="AlphaFoldDB" id="A0A2V3TWW8"/>
<dbReference type="Pfam" id="PF00903">
    <property type="entry name" value="Glyoxalase"/>
    <property type="match status" value="1"/>
</dbReference>
<feature type="domain" description="VOC" evidence="1">
    <location>
        <begin position="48"/>
        <end position="182"/>
    </location>
</feature>
<sequence>MGQNALHEKARTGSSYMDPTKRAYRTAEVDVTILKHAKDDNVELRLYGVDHSARPTWKLRDTVTFYRDVLGLPLIHTISARGWGQPGHPDFLHFFFDAGNGATIAFFYYIGTERPERYLPEDSHFYSASHTAWGVESMEQLVEWKETLEARGIVVSNYTRHEGLESIYFRDPNGYPLEITLRLRDVEEIDAKDAELTLEAAMQIEDEARAANEKMTDIDTIWRRKAKIVESYLGEA</sequence>
<gene>
    <name evidence="2" type="ORF">C7450_113159</name>
</gene>
<dbReference type="Proteomes" id="UP000248021">
    <property type="component" value="Unassembled WGS sequence"/>
</dbReference>
<dbReference type="InterPro" id="IPR029068">
    <property type="entry name" value="Glyas_Bleomycin-R_OHBP_Dase"/>
</dbReference>
<evidence type="ECO:0000313" key="2">
    <source>
        <dbReference type="EMBL" id="PXW53671.1"/>
    </source>
</evidence>
<dbReference type="GO" id="GO:0016829">
    <property type="term" value="F:lyase activity"/>
    <property type="evidence" value="ECO:0007669"/>
    <property type="project" value="UniProtKB-KW"/>
</dbReference>
<name>A0A2V3TWW8_9HYPH</name>
<proteinExistence type="predicted"/>
<dbReference type="GO" id="GO:0051213">
    <property type="term" value="F:dioxygenase activity"/>
    <property type="evidence" value="ECO:0007669"/>
    <property type="project" value="UniProtKB-KW"/>
</dbReference>
<dbReference type="Gene3D" id="3.10.180.10">
    <property type="entry name" value="2,3-Dihydroxybiphenyl 1,2-Dioxygenase, domain 1"/>
    <property type="match status" value="1"/>
</dbReference>
<comment type="caution">
    <text evidence="2">The sequence shown here is derived from an EMBL/GenBank/DDBJ whole genome shotgun (WGS) entry which is preliminary data.</text>
</comment>
<keyword evidence="3" id="KW-1185">Reference proteome</keyword>
<organism evidence="2 3">
    <name type="scientific">Chelatococcus asaccharovorans</name>
    <dbReference type="NCBI Taxonomy" id="28210"/>
    <lineage>
        <taxon>Bacteria</taxon>
        <taxon>Pseudomonadati</taxon>
        <taxon>Pseudomonadota</taxon>
        <taxon>Alphaproteobacteria</taxon>
        <taxon>Hyphomicrobiales</taxon>
        <taxon>Chelatococcaceae</taxon>
        <taxon>Chelatococcus</taxon>
    </lineage>
</organism>
<dbReference type="SUPFAM" id="SSF54593">
    <property type="entry name" value="Glyoxalase/Bleomycin resistance protein/Dihydroxybiphenyl dioxygenase"/>
    <property type="match status" value="1"/>
</dbReference>
<keyword evidence="2" id="KW-0456">Lyase</keyword>
<dbReference type="InterPro" id="IPR004360">
    <property type="entry name" value="Glyas_Fos-R_dOase_dom"/>
</dbReference>
<keyword evidence="2" id="KW-0223">Dioxygenase</keyword>
<dbReference type="PROSITE" id="PS51819">
    <property type="entry name" value="VOC"/>
    <property type="match status" value="1"/>
</dbReference>
<dbReference type="InterPro" id="IPR037523">
    <property type="entry name" value="VOC_core"/>
</dbReference>
<evidence type="ECO:0000259" key="1">
    <source>
        <dbReference type="PROSITE" id="PS51819"/>
    </source>
</evidence>
<protein>
    <submittedName>
        <fullName evidence="2">Catechol 2,3-dioxygenase-like lactoylglutathione lyase family enzyme</fullName>
    </submittedName>
</protein>